<feature type="region of interest" description="Disordered" evidence="8">
    <location>
        <begin position="156"/>
        <end position="201"/>
    </location>
</feature>
<sequence>MVTNYLHWSFRSSFLVFVLSGALVFFALTLIFALLMWVVGQYEPHCIHVNGQDFGDEVGDGNEFSDAFALSWTTFSTVGYGLVFPSSSATSQRPHECIGLQMLCTLEAFVGILFASMCGAILFGKVGRVRSQAQVIFSDPMVIRYGTGVLIGGDDSMSSNGGGNASGPIWLRTPRTRSSGDIPPPPSTPPPPPPPSMSPRLLSNRRFLPCPVLEFRVVNRLHNSLQGEIIDASMSIIASIDEDQARAAMEGLSKRGRRRRGRIRGVRMQHGQPTIKEARALGPAAQQRVDDSLASLAARVHERARQRHQAFVEDNDGFLVNRRVFVKLDVETPDHPFFKRVWILKHELNENSPLLSAEARRAVKLNQSFWPQELNSYSAVRDAIQFDQILVSLSGTSNADANSVYAQKIYRHSDVNVGWRFVNLLYRDELDGGTVRVDHRKINDVVEQAGGGGEPFMNPEESERNDLATIPI</sequence>
<evidence type="ECO:0000313" key="11">
    <source>
        <dbReference type="EMBL" id="CAD9291367.1"/>
    </source>
</evidence>
<evidence type="ECO:0000256" key="6">
    <source>
        <dbReference type="ARBA" id="ARBA00023303"/>
    </source>
</evidence>
<keyword evidence="6 7" id="KW-0407">Ion channel</keyword>
<evidence type="ECO:0000256" key="9">
    <source>
        <dbReference type="SAM" id="Phobius"/>
    </source>
</evidence>
<protein>
    <recommendedName>
        <fullName evidence="10">Potassium channel domain-containing protein</fullName>
    </recommendedName>
</protein>
<keyword evidence="7 9" id="KW-0812">Transmembrane</keyword>
<feature type="compositionally biased region" description="Pro residues" evidence="8">
    <location>
        <begin position="182"/>
        <end position="197"/>
    </location>
</feature>
<dbReference type="Gene3D" id="2.60.40.1400">
    <property type="entry name" value="G protein-activated inward rectifier potassium channel 1"/>
    <property type="match status" value="1"/>
</dbReference>
<feature type="domain" description="Potassium channel" evidence="10">
    <location>
        <begin position="29"/>
        <end position="120"/>
    </location>
</feature>
<evidence type="ECO:0000256" key="2">
    <source>
        <dbReference type="ARBA" id="ARBA00022538"/>
    </source>
</evidence>
<dbReference type="PANTHER" id="PTHR11767">
    <property type="entry name" value="INWARD RECTIFIER POTASSIUM CHANNEL"/>
    <property type="match status" value="1"/>
</dbReference>
<dbReference type="GO" id="GO:1990573">
    <property type="term" value="P:potassium ion import across plasma membrane"/>
    <property type="evidence" value="ECO:0007669"/>
    <property type="project" value="TreeGrafter"/>
</dbReference>
<keyword evidence="3 7" id="KW-0851">Voltage-gated channel</keyword>
<dbReference type="InterPro" id="IPR016449">
    <property type="entry name" value="K_chnl_inward-rec_Kir"/>
</dbReference>
<feature type="region of interest" description="Disordered" evidence="8">
    <location>
        <begin position="448"/>
        <end position="472"/>
    </location>
</feature>
<reference evidence="11" key="1">
    <citation type="submission" date="2021-01" db="EMBL/GenBank/DDBJ databases">
        <authorList>
            <person name="Corre E."/>
            <person name="Pelletier E."/>
            <person name="Niang G."/>
            <person name="Scheremetjew M."/>
            <person name="Finn R."/>
            <person name="Kale V."/>
            <person name="Holt S."/>
            <person name="Cochrane G."/>
            <person name="Meng A."/>
            <person name="Brown T."/>
            <person name="Cohen L."/>
        </authorList>
    </citation>
    <scope>NUCLEOTIDE SEQUENCE</scope>
    <source>
        <strain evidence="11">CCMP 410</strain>
    </source>
</reference>
<dbReference type="AlphaFoldDB" id="A0A6U5MNB7"/>
<keyword evidence="9" id="KW-1133">Transmembrane helix</keyword>
<comment type="subcellular location">
    <subcellularLocation>
        <location evidence="7">Membrane</location>
        <topology evidence="7">Multi-pass membrane protein</topology>
    </subcellularLocation>
</comment>
<proteinExistence type="inferred from homology"/>
<dbReference type="GO" id="GO:0005886">
    <property type="term" value="C:plasma membrane"/>
    <property type="evidence" value="ECO:0007669"/>
    <property type="project" value="TreeGrafter"/>
</dbReference>
<dbReference type="Gene3D" id="1.10.287.70">
    <property type="match status" value="1"/>
</dbReference>
<feature type="transmembrane region" description="Helical" evidence="9">
    <location>
        <begin position="12"/>
        <end position="39"/>
    </location>
</feature>
<evidence type="ECO:0000256" key="7">
    <source>
        <dbReference type="RuleBase" id="RU003822"/>
    </source>
</evidence>
<gene>
    <name evidence="11" type="ORF">GOCE00092_LOCUS17076</name>
    <name evidence="12" type="ORF">GOCE00092_LOCUS17077</name>
</gene>
<evidence type="ECO:0000256" key="3">
    <source>
        <dbReference type="ARBA" id="ARBA00022882"/>
    </source>
</evidence>
<dbReference type="EMBL" id="HBGK01032732">
    <property type="protein sequence ID" value="CAD9291368.1"/>
    <property type="molecule type" value="Transcribed_RNA"/>
</dbReference>
<keyword evidence="2 7" id="KW-0633">Potassium transport</keyword>
<dbReference type="GO" id="GO:0034702">
    <property type="term" value="C:monoatomic ion channel complex"/>
    <property type="evidence" value="ECO:0007669"/>
    <property type="project" value="UniProtKB-KW"/>
</dbReference>
<evidence type="ECO:0000259" key="10">
    <source>
        <dbReference type="Pfam" id="PF07885"/>
    </source>
</evidence>
<evidence type="ECO:0000313" key="12">
    <source>
        <dbReference type="EMBL" id="CAD9291368.1"/>
    </source>
</evidence>
<keyword evidence="1 7" id="KW-0813">Transport</keyword>
<dbReference type="GO" id="GO:0005242">
    <property type="term" value="F:inward rectifier potassium channel activity"/>
    <property type="evidence" value="ECO:0007669"/>
    <property type="project" value="InterPro"/>
</dbReference>
<feature type="transmembrane region" description="Helical" evidence="9">
    <location>
        <begin position="98"/>
        <end position="123"/>
    </location>
</feature>
<organism evidence="11">
    <name type="scientific">Grammatophora oceanica</name>
    <dbReference type="NCBI Taxonomy" id="210454"/>
    <lineage>
        <taxon>Eukaryota</taxon>
        <taxon>Sar</taxon>
        <taxon>Stramenopiles</taxon>
        <taxon>Ochrophyta</taxon>
        <taxon>Bacillariophyta</taxon>
        <taxon>Fragilariophyceae</taxon>
        <taxon>Fragilariophycidae</taxon>
        <taxon>Rhabdonematales</taxon>
        <taxon>Grammatophoraceae</taxon>
        <taxon>Grammatophora</taxon>
    </lineage>
</organism>
<dbReference type="Pfam" id="PF07885">
    <property type="entry name" value="Ion_trans_2"/>
    <property type="match status" value="1"/>
</dbReference>
<dbReference type="InterPro" id="IPR013518">
    <property type="entry name" value="K_chnl_inward-rec_Kir_cyto"/>
</dbReference>
<name>A0A6U5MNB7_9STRA</name>
<evidence type="ECO:0000256" key="8">
    <source>
        <dbReference type="SAM" id="MobiDB-lite"/>
    </source>
</evidence>
<dbReference type="PANTHER" id="PTHR11767:SF102">
    <property type="entry name" value="INWARDLY RECTIFYING POTASSIUM CHANNEL 1, ISOFORM F"/>
    <property type="match status" value="1"/>
</dbReference>
<dbReference type="GO" id="GO:0034765">
    <property type="term" value="P:regulation of monoatomic ion transmembrane transport"/>
    <property type="evidence" value="ECO:0007669"/>
    <property type="project" value="TreeGrafter"/>
</dbReference>
<dbReference type="SUPFAM" id="SSF81296">
    <property type="entry name" value="E set domains"/>
    <property type="match status" value="1"/>
</dbReference>
<dbReference type="InterPro" id="IPR013099">
    <property type="entry name" value="K_chnl_dom"/>
</dbReference>
<dbReference type="EMBL" id="HBGK01032731">
    <property type="protein sequence ID" value="CAD9291367.1"/>
    <property type="molecule type" value="Transcribed_RNA"/>
</dbReference>
<evidence type="ECO:0000256" key="5">
    <source>
        <dbReference type="ARBA" id="ARBA00023065"/>
    </source>
</evidence>
<evidence type="ECO:0000256" key="4">
    <source>
        <dbReference type="ARBA" id="ARBA00022958"/>
    </source>
</evidence>
<dbReference type="SUPFAM" id="SSF81324">
    <property type="entry name" value="Voltage-gated potassium channels"/>
    <property type="match status" value="1"/>
</dbReference>
<keyword evidence="5 7" id="KW-0406">Ion transport</keyword>
<evidence type="ECO:0000256" key="1">
    <source>
        <dbReference type="ARBA" id="ARBA00022448"/>
    </source>
</evidence>
<accession>A0A6U5MNB7</accession>
<dbReference type="InterPro" id="IPR014756">
    <property type="entry name" value="Ig_E-set"/>
</dbReference>
<keyword evidence="9" id="KW-0472">Membrane</keyword>
<comment type="similarity">
    <text evidence="7">Belongs to the inward rectifier-type potassium channel (TC 1.A.2.1) family.</text>
</comment>
<keyword evidence="4 7" id="KW-0630">Potassium</keyword>